<feature type="region of interest" description="Disordered" evidence="5">
    <location>
        <begin position="1"/>
        <end position="261"/>
    </location>
</feature>
<dbReference type="SUPFAM" id="SSF57850">
    <property type="entry name" value="RING/U-box"/>
    <property type="match status" value="2"/>
</dbReference>
<dbReference type="Pfam" id="PF13639">
    <property type="entry name" value="zf-RING_2"/>
    <property type="match status" value="1"/>
</dbReference>
<dbReference type="InterPro" id="IPR000433">
    <property type="entry name" value="Znf_ZZ"/>
</dbReference>
<dbReference type="PROSITE" id="PS50089">
    <property type="entry name" value="ZF_RING_2"/>
    <property type="match status" value="1"/>
</dbReference>
<feature type="compositionally biased region" description="Polar residues" evidence="5">
    <location>
        <begin position="161"/>
        <end position="176"/>
    </location>
</feature>
<dbReference type="Pfam" id="PF00569">
    <property type="entry name" value="ZZ"/>
    <property type="match status" value="1"/>
</dbReference>
<keyword evidence="1" id="KW-0479">Metal-binding</keyword>
<dbReference type="InterPro" id="IPR051834">
    <property type="entry name" value="RING_finger_E3_ligase"/>
</dbReference>
<dbReference type="SMART" id="SM00184">
    <property type="entry name" value="RING"/>
    <property type="match status" value="1"/>
</dbReference>
<feature type="compositionally biased region" description="Low complexity" evidence="5">
    <location>
        <begin position="7"/>
        <end position="17"/>
    </location>
</feature>
<dbReference type="Gene3D" id="3.30.40.10">
    <property type="entry name" value="Zinc/RING finger domain, C3HC4 (zinc finger)"/>
    <property type="match status" value="1"/>
</dbReference>
<evidence type="ECO:0000256" key="2">
    <source>
        <dbReference type="ARBA" id="ARBA00022771"/>
    </source>
</evidence>
<dbReference type="GO" id="GO:0008270">
    <property type="term" value="F:zinc ion binding"/>
    <property type="evidence" value="ECO:0007669"/>
    <property type="project" value="UniProtKB-KW"/>
</dbReference>
<evidence type="ECO:0000256" key="1">
    <source>
        <dbReference type="ARBA" id="ARBA00022723"/>
    </source>
</evidence>
<dbReference type="Gene3D" id="3.30.60.90">
    <property type="match status" value="1"/>
</dbReference>
<dbReference type="CDD" id="cd02249">
    <property type="entry name" value="ZZ"/>
    <property type="match status" value="1"/>
</dbReference>
<dbReference type="InterPro" id="IPR043145">
    <property type="entry name" value="Znf_ZZ_sf"/>
</dbReference>
<name>A0A7S1APB0_NOCSC</name>
<dbReference type="InterPro" id="IPR001841">
    <property type="entry name" value="Znf_RING"/>
</dbReference>
<feature type="compositionally biased region" description="Acidic residues" evidence="5">
    <location>
        <begin position="220"/>
        <end position="230"/>
    </location>
</feature>
<feature type="compositionally biased region" description="Low complexity" evidence="5">
    <location>
        <begin position="78"/>
        <end position="101"/>
    </location>
</feature>
<feature type="domain" description="RING-type" evidence="6">
    <location>
        <begin position="387"/>
        <end position="428"/>
    </location>
</feature>
<dbReference type="EMBL" id="HBFQ01049539">
    <property type="protein sequence ID" value="CAD8860986.1"/>
    <property type="molecule type" value="Transcribed_RNA"/>
</dbReference>
<feature type="compositionally biased region" description="Polar residues" evidence="5">
    <location>
        <begin position="110"/>
        <end position="149"/>
    </location>
</feature>
<dbReference type="GO" id="GO:0006511">
    <property type="term" value="P:ubiquitin-dependent protein catabolic process"/>
    <property type="evidence" value="ECO:0007669"/>
    <property type="project" value="TreeGrafter"/>
</dbReference>
<keyword evidence="3" id="KW-0862">Zinc</keyword>
<evidence type="ECO:0000313" key="7">
    <source>
        <dbReference type="EMBL" id="CAD8860986.1"/>
    </source>
</evidence>
<dbReference type="GO" id="GO:0005634">
    <property type="term" value="C:nucleus"/>
    <property type="evidence" value="ECO:0007669"/>
    <property type="project" value="TreeGrafter"/>
</dbReference>
<evidence type="ECO:0000259" key="6">
    <source>
        <dbReference type="PROSITE" id="PS50089"/>
    </source>
</evidence>
<reference evidence="7" key="1">
    <citation type="submission" date="2021-01" db="EMBL/GenBank/DDBJ databases">
        <authorList>
            <person name="Corre E."/>
            <person name="Pelletier E."/>
            <person name="Niang G."/>
            <person name="Scheremetjew M."/>
            <person name="Finn R."/>
            <person name="Kale V."/>
            <person name="Holt S."/>
            <person name="Cochrane G."/>
            <person name="Meng A."/>
            <person name="Brown T."/>
            <person name="Cohen L."/>
        </authorList>
    </citation>
    <scope>NUCLEOTIDE SEQUENCE</scope>
</reference>
<dbReference type="AlphaFoldDB" id="A0A7S1APB0"/>
<evidence type="ECO:0000256" key="5">
    <source>
        <dbReference type="SAM" id="MobiDB-lite"/>
    </source>
</evidence>
<dbReference type="PANTHER" id="PTHR45931:SF3">
    <property type="entry name" value="RING ZINC FINGER-CONTAINING PROTEIN"/>
    <property type="match status" value="1"/>
</dbReference>
<evidence type="ECO:0000256" key="3">
    <source>
        <dbReference type="ARBA" id="ARBA00022833"/>
    </source>
</evidence>
<organism evidence="7">
    <name type="scientific">Noctiluca scintillans</name>
    <name type="common">Sea sparkle</name>
    <name type="synonym">Red tide dinoflagellate</name>
    <dbReference type="NCBI Taxonomy" id="2966"/>
    <lineage>
        <taxon>Eukaryota</taxon>
        <taxon>Sar</taxon>
        <taxon>Alveolata</taxon>
        <taxon>Dinophyceae</taxon>
        <taxon>Noctilucales</taxon>
        <taxon>Noctilucaceae</taxon>
        <taxon>Noctiluca</taxon>
    </lineage>
</organism>
<dbReference type="PANTHER" id="PTHR45931">
    <property type="entry name" value="SI:CH211-59O9.10"/>
    <property type="match status" value="1"/>
</dbReference>
<feature type="compositionally biased region" description="Pro residues" evidence="5">
    <location>
        <begin position="65"/>
        <end position="77"/>
    </location>
</feature>
<keyword evidence="2 4" id="KW-0863">Zinc-finger</keyword>
<gene>
    <name evidence="7" type="ORF">NSCI0253_LOCUS35341</name>
</gene>
<feature type="compositionally biased region" description="Acidic residues" evidence="5">
    <location>
        <begin position="242"/>
        <end position="256"/>
    </location>
</feature>
<dbReference type="GO" id="GO:0061630">
    <property type="term" value="F:ubiquitin protein ligase activity"/>
    <property type="evidence" value="ECO:0007669"/>
    <property type="project" value="TreeGrafter"/>
</dbReference>
<dbReference type="InterPro" id="IPR013083">
    <property type="entry name" value="Znf_RING/FYVE/PHD"/>
</dbReference>
<accession>A0A7S1APB0</accession>
<proteinExistence type="predicted"/>
<evidence type="ECO:0000256" key="4">
    <source>
        <dbReference type="PROSITE-ProRule" id="PRU00175"/>
    </source>
</evidence>
<protein>
    <recommendedName>
        <fullName evidence="6">RING-type domain-containing protein</fullName>
    </recommendedName>
</protein>
<sequence length="432" mass="47081">MDRRPAARSTASAASTSTERRMESPLAQGVRPVPRHAARSLGESTRTSWRVPAPLASRSGRVCQPPTPSPATLPSPPSSISRGGPPRTSAAQPAQASSGSSRVTHERRATPSTAPSTGNVLEQRSVHAPSTNNSVGSSRTSRTMLSGHSTRAVLQEPRASSPPTLTSQFGSRSSISRRAQQEPRAAPPPTMANPFERSSARRAQEWQNNRARGDVPPDLQDSEESSEDQEWQTNHARGDVPPDLEDSEESSEDEETSQPQVHLHVRCDGCGRGPPLFGRVMRCADCENFDFCAECHRDRAGSHIPGHRFEVREAESREVLAELLRLVEDEMLHDALLRSTEADDQARAEADARAKEAHATEVLAELSRVPWVPSTDSADGLNVEEECALCLEEYHPHEEVLKLPCGHIFHEACLGPWFARSCSCPMCKADIA</sequence>